<dbReference type="InParanoid" id="E9EIR2"/>
<evidence type="ECO:0000313" key="2">
    <source>
        <dbReference type="EMBL" id="EFY84197.1"/>
    </source>
</evidence>
<sequence length="563" mass="63342">MNKLWRGHAPGPSPAVGRSNVDAFLATLSPWDLLYLRGKFRSGGIPVTGLAGLPDLPAEILSLIVIQLTLDDIANCRLVSRDWYSSWTQGAVITALSHFFFPGLIEKHKQLGNPQSPQKLVQASMAKALRRRHARPSRSSFILWRERHCPVFKRPGEEAEEPLNRCRLSFMSEGPGAFYDRGRLAWQANDLKIVVDDLRTCERHDCSLTEMHLRGQNLMIQGMSRELLVFVAKRGGAGSNYNTMQIWHTDLKDWRRVTLPGPFARCFVQGERVAFVTRQHLVVAWSWKGGATEIDVSGEMNRPPEDYEGPRSRPGVILHPEKLDTLYVASMFGSKLDSGGIGQSQKRRFLMSVVRYEGGQPTKRWQELVQEDSLSNTYDDHDSIQFPFQVTLPCSKMGPNGLYNLGTVLTASDLGIDPVQIVELATTAFNVYKESFIQRKFVESGGNGIINRLQLHYEPSLFGPCDQEELLTTWSQEHASIPRLVHLDSADRRPDPDKVAADDVVLFLKELDKCVPVSEHCWILGDEDFQIHVTSQGILVWSFTEETRLPVMNGPRSLEGPQG</sequence>
<dbReference type="KEGG" id="maw:19254071"/>
<feature type="domain" description="F-box" evidence="1">
    <location>
        <begin position="53"/>
        <end position="88"/>
    </location>
</feature>
<dbReference type="InterPro" id="IPR001810">
    <property type="entry name" value="F-box_dom"/>
</dbReference>
<keyword evidence="3" id="KW-1185">Reference proteome</keyword>
<organism evidence="3">
    <name type="scientific">Metarhizium acridum (strain CQMa 102)</name>
    <dbReference type="NCBI Taxonomy" id="655827"/>
    <lineage>
        <taxon>Eukaryota</taxon>
        <taxon>Fungi</taxon>
        <taxon>Dikarya</taxon>
        <taxon>Ascomycota</taxon>
        <taxon>Pezizomycotina</taxon>
        <taxon>Sordariomycetes</taxon>
        <taxon>Hypocreomycetidae</taxon>
        <taxon>Hypocreales</taxon>
        <taxon>Clavicipitaceae</taxon>
        <taxon>Metarhizium</taxon>
    </lineage>
</organism>
<dbReference type="OMA" id="EYYTETH"/>
<proteinExistence type="predicted"/>
<dbReference type="GeneID" id="19254071"/>
<dbReference type="AlphaFoldDB" id="E9EIR2"/>
<evidence type="ECO:0000259" key="1">
    <source>
        <dbReference type="Pfam" id="PF00646"/>
    </source>
</evidence>
<dbReference type="OrthoDB" id="1918685at2759"/>
<protein>
    <recommendedName>
        <fullName evidence="1">F-box domain-containing protein</fullName>
    </recommendedName>
</protein>
<dbReference type="HOGENOM" id="CLU_494312_0_0_1"/>
<name>E9EIR2_METAQ</name>
<evidence type="ECO:0000313" key="3">
    <source>
        <dbReference type="Proteomes" id="UP000002499"/>
    </source>
</evidence>
<accession>E9EIR2</accession>
<gene>
    <name evidence="2" type="ORF">MAC_09760</name>
</gene>
<dbReference type="STRING" id="655827.E9EIR2"/>
<dbReference type="EMBL" id="GL698653">
    <property type="protein sequence ID" value="EFY84197.1"/>
    <property type="molecule type" value="Genomic_DNA"/>
</dbReference>
<reference evidence="2 3" key="1">
    <citation type="journal article" date="2011" name="PLoS Genet.">
        <title>Genome sequencing and comparative transcriptomics of the model entomopathogenic fungi Metarhizium anisopliae and M. acridum.</title>
        <authorList>
            <person name="Gao Q."/>
            <person name="Jin K."/>
            <person name="Ying S.H."/>
            <person name="Zhang Y."/>
            <person name="Xiao G."/>
            <person name="Shang Y."/>
            <person name="Duan Z."/>
            <person name="Hu X."/>
            <person name="Xie X.Q."/>
            <person name="Zhou G."/>
            <person name="Peng G."/>
            <person name="Luo Z."/>
            <person name="Huang W."/>
            <person name="Wang B."/>
            <person name="Fang W."/>
            <person name="Wang S."/>
            <person name="Zhong Y."/>
            <person name="Ma L.J."/>
            <person name="St Leger R.J."/>
            <person name="Zhao G.P."/>
            <person name="Pei Y."/>
            <person name="Feng M.G."/>
            <person name="Xia Y."/>
            <person name="Wang C."/>
        </authorList>
    </citation>
    <scope>NUCLEOTIDE SEQUENCE [LARGE SCALE GENOMIC DNA]</scope>
    <source>
        <strain evidence="2 3">CQMa 102</strain>
    </source>
</reference>
<dbReference type="Pfam" id="PF00646">
    <property type="entry name" value="F-box"/>
    <property type="match status" value="1"/>
</dbReference>
<dbReference type="eggNOG" id="ENOG502STHF">
    <property type="taxonomic scope" value="Eukaryota"/>
</dbReference>
<dbReference type="Proteomes" id="UP000002499">
    <property type="component" value="Unassembled WGS sequence"/>
</dbReference>
<dbReference type="SUPFAM" id="SSF81383">
    <property type="entry name" value="F-box domain"/>
    <property type="match status" value="1"/>
</dbReference>
<dbReference type="InterPro" id="IPR036047">
    <property type="entry name" value="F-box-like_dom_sf"/>
</dbReference>